<reference evidence="8" key="1">
    <citation type="journal article" date="2019" name="Int. J. Syst. Evol. Microbiol.">
        <title>The Global Catalogue of Microorganisms (GCM) 10K type strain sequencing project: providing services to taxonomists for standard genome sequencing and annotation.</title>
        <authorList>
            <consortium name="The Broad Institute Genomics Platform"/>
            <consortium name="The Broad Institute Genome Sequencing Center for Infectious Disease"/>
            <person name="Wu L."/>
            <person name="Ma J."/>
        </authorList>
    </citation>
    <scope>NUCLEOTIDE SEQUENCE [LARGE SCALE GENOMIC DNA]</scope>
    <source>
        <strain evidence="8">KLKA75</strain>
    </source>
</reference>
<protein>
    <submittedName>
        <fullName evidence="7">Very short patch repair endonuclease</fullName>
    </submittedName>
</protein>
<organism evidence="7 8">
    <name type="scientific">Actinomadura gamaensis</name>
    <dbReference type="NCBI Taxonomy" id="1763541"/>
    <lineage>
        <taxon>Bacteria</taxon>
        <taxon>Bacillati</taxon>
        <taxon>Actinomycetota</taxon>
        <taxon>Actinomycetes</taxon>
        <taxon>Streptosporangiales</taxon>
        <taxon>Thermomonosporaceae</taxon>
        <taxon>Actinomadura</taxon>
    </lineage>
</organism>
<keyword evidence="5" id="KW-0234">DNA repair</keyword>
<keyword evidence="4" id="KW-0378">Hydrolase</keyword>
<evidence type="ECO:0000256" key="5">
    <source>
        <dbReference type="ARBA" id="ARBA00023204"/>
    </source>
</evidence>
<evidence type="ECO:0000313" key="8">
    <source>
        <dbReference type="Proteomes" id="UP001595872"/>
    </source>
</evidence>
<evidence type="ECO:0000256" key="2">
    <source>
        <dbReference type="ARBA" id="ARBA00022759"/>
    </source>
</evidence>
<dbReference type="SUPFAM" id="SSF52980">
    <property type="entry name" value="Restriction endonuclease-like"/>
    <property type="match status" value="1"/>
</dbReference>
<dbReference type="GO" id="GO:0004519">
    <property type="term" value="F:endonuclease activity"/>
    <property type="evidence" value="ECO:0007669"/>
    <property type="project" value="UniProtKB-KW"/>
</dbReference>
<name>A0ABV9U712_9ACTN</name>
<dbReference type="InterPro" id="IPR004603">
    <property type="entry name" value="DNA_mismatch_endonuc_vsr"/>
</dbReference>
<keyword evidence="8" id="KW-1185">Reference proteome</keyword>
<dbReference type="EMBL" id="JBHSIT010000011">
    <property type="protein sequence ID" value="MFC4912302.1"/>
    <property type="molecule type" value="Genomic_DNA"/>
</dbReference>
<accession>A0ABV9U712</accession>
<proteinExistence type="inferred from homology"/>
<dbReference type="NCBIfam" id="TIGR00632">
    <property type="entry name" value="vsr"/>
    <property type="match status" value="1"/>
</dbReference>
<dbReference type="Pfam" id="PF03852">
    <property type="entry name" value="Vsr"/>
    <property type="match status" value="1"/>
</dbReference>
<keyword evidence="3" id="KW-0227">DNA damage</keyword>
<dbReference type="InterPro" id="IPR011335">
    <property type="entry name" value="Restrct_endonuc-II-like"/>
</dbReference>
<gene>
    <name evidence="7" type="ORF">ACFPCY_33730</name>
</gene>
<comment type="similarity">
    <text evidence="6">Belongs to the Vsr family.</text>
</comment>
<dbReference type="RefSeq" id="WP_378262084.1">
    <property type="nucleotide sequence ID" value="NZ_JBHSIT010000011.1"/>
</dbReference>
<evidence type="ECO:0000256" key="6">
    <source>
        <dbReference type="ARBA" id="ARBA00029466"/>
    </source>
</evidence>
<sequence>MQRDGQIDRGWVSTPEGEHLRGRRVRDTKPELALRRAVHRLGLRFRVQQRLVPHCTVDFVLPRHRVAVFVDGCYWHGCPQHGPKGFRGPNAERWEEKIATNRARDARNTAAVEAEGWTVVRVWECEIRSDVRQAALRVAEECTDR</sequence>
<dbReference type="Gene3D" id="3.40.960.10">
    <property type="entry name" value="VSR Endonuclease"/>
    <property type="match status" value="1"/>
</dbReference>
<evidence type="ECO:0000256" key="1">
    <source>
        <dbReference type="ARBA" id="ARBA00022722"/>
    </source>
</evidence>
<keyword evidence="1" id="KW-0540">Nuclease</keyword>
<evidence type="ECO:0000256" key="4">
    <source>
        <dbReference type="ARBA" id="ARBA00022801"/>
    </source>
</evidence>
<evidence type="ECO:0000256" key="3">
    <source>
        <dbReference type="ARBA" id="ARBA00022763"/>
    </source>
</evidence>
<evidence type="ECO:0000313" key="7">
    <source>
        <dbReference type="EMBL" id="MFC4912302.1"/>
    </source>
</evidence>
<dbReference type="Proteomes" id="UP001595872">
    <property type="component" value="Unassembled WGS sequence"/>
</dbReference>
<keyword evidence="2 7" id="KW-0255">Endonuclease</keyword>
<dbReference type="CDD" id="cd00221">
    <property type="entry name" value="Vsr"/>
    <property type="match status" value="1"/>
</dbReference>
<comment type="caution">
    <text evidence="7">The sequence shown here is derived from an EMBL/GenBank/DDBJ whole genome shotgun (WGS) entry which is preliminary data.</text>
</comment>